<dbReference type="AlphaFoldDB" id="A0A3P7QM67"/>
<evidence type="ECO:0000256" key="1">
    <source>
        <dbReference type="ARBA" id="ARBA00022723"/>
    </source>
</evidence>
<sequence length="274" mass="30476">MTLYDDFLYNYVIFAWFFLNLTCSVQTDLEKNASPEMIICECCNKQFQTTNAYDNHVGSKKHKDNEARSSKKSAKMTVKKQPAAKRQLSDGKRPIGIDDVGGDSSDGDDDSDNNVDSGSDGWVTDHGTDDEDFDESQGIPATTCLFCNHCSDDVAGNLIHMSAAHGFFLPDAEYCIDKHMRDKGHCRVASSAAEMVEFGDFYDYSSMYPESDDVDESPDILVTDDGYTLTLPSGSLAVQRAKDIRYMKKLHSENWVKLGLSTNKLFVSRGRAGQ</sequence>
<keyword evidence="1" id="KW-0479">Metal-binding</keyword>
<keyword evidence="3" id="KW-0862">Zinc</keyword>
<feature type="region of interest" description="Disordered" evidence="4">
    <location>
        <begin position="54"/>
        <end position="135"/>
    </location>
</feature>
<keyword evidence="2" id="KW-0863">Zinc-finger</keyword>
<dbReference type="InterPro" id="IPR036236">
    <property type="entry name" value="Znf_C2H2_sf"/>
</dbReference>
<reference evidence="6 7" key="1">
    <citation type="submission" date="2018-11" db="EMBL/GenBank/DDBJ databases">
        <authorList>
            <consortium name="Pathogen Informatics"/>
        </authorList>
    </citation>
    <scope>NUCLEOTIDE SEQUENCE [LARGE SCALE GENOMIC DNA]</scope>
</reference>
<dbReference type="PANTHER" id="PTHR13182">
    <property type="entry name" value="ZINC FINGER PROTEIN 622"/>
    <property type="match status" value="1"/>
</dbReference>
<dbReference type="InterPro" id="IPR041661">
    <property type="entry name" value="ZN622/Rei1/Reh1_Znf-C2H2"/>
</dbReference>
<dbReference type="EMBL" id="UYRT01087681">
    <property type="protein sequence ID" value="VDN32842.1"/>
    <property type="molecule type" value="Genomic_DNA"/>
</dbReference>
<dbReference type="Proteomes" id="UP000271098">
    <property type="component" value="Unassembled WGS sequence"/>
</dbReference>
<organism evidence="6 7">
    <name type="scientific">Gongylonema pulchrum</name>
    <dbReference type="NCBI Taxonomy" id="637853"/>
    <lineage>
        <taxon>Eukaryota</taxon>
        <taxon>Metazoa</taxon>
        <taxon>Ecdysozoa</taxon>
        <taxon>Nematoda</taxon>
        <taxon>Chromadorea</taxon>
        <taxon>Rhabditida</taxon>
        <taxon>Spirurina</taxon>
        <taxon>Spiruromorpha</taxon>
        <taxon>Spiruroidea</taxon>
        <taxon>Gongylonematidae</taxon>
        <taxon>Gongylonema</taxon>
    </lineage>
</organism>
<dbReference type="InterPro" id="IPR022755">
    <property type="entry name" value="Znf_C2H2_jaz"/>
</dbReference>
<feature type="compositionally biased region" description="Basic and acidic residues" evidence="4">
    <location>
        <begin position="87"/>
        <end position="96"/>
    </location>
</feature>
<dbReference type="GO" id="GO:0030687">
    <property type="term" value="C:preribosome, large subunit precursor"/>
    <property type="evidence" value="ECO:0007669"/>
    <property type="project" value="TreeGrafter"/>
</dbReference>
<evidence type="ECO:0000313" key="6">
    <source>
        <dbReference type="EMBL" id="VDN32842.1"/>
    </source>
</evidence>
<dbReference type="Gene3D" id="3.30.160.60">
    <property type="entry name" value="Classic Zinc Finger"/>
    <property type="match status" value="1"/>
</dbReference>
<dbReference type="GO" id="GO:0042273">
    <property type="term" value="P:ribosomal large subunit biogenesis"/>
    <property type="evidence" value="ECO:0007669"/>
    <property type="project" value="TreeGrafter"/>
</dbReference>
<dbReference type="GO" id="GO:0008270">
    <property type="term" value="F:zinc ion binding"/>
    <property type="evidence" value="ECO:0007669"/>
    <property type="project" value="UniProtKB-KW"/>
</dbReference>
<proteinExistence type="predicted"/>
<evidence type="ECO:0000313" key="7">
    <source>
        <dbReference type="Proteomes" id="UP000271098"/>
    </source>
</evidence>
<name>A0A3P7QM67_9BILA</name>
<evidence type="ECO:0000256" key="3">
    <source>
        <dbReference type="ARBA" id="ARBA00022833"/>
    </source>
</evidence>
<protein>
    <recommendedName>
        <fullName evidence="5">C2H2-type domain-containing protein</fullName>
    </recommendedName>
</protein>
<dbReference type="Pfam" id="PF12171">
    <property type="entry name" value="zf-C2H2_jaz"/>
    <property type="match status" value="1"/>
</dbReference>
<gene>
    <name evidence="6" type="ORF">GPUH_LOCUS18970</name>
</gene>
<dbReference type="InterPro" id="IPR013087">
    <property type="entry name" value="Znf_C2H2_type"/>
</dbReference>
<evidence type="ECO:0000259" key="5">
    <source>
        <dbReference type="PROSITE" id="PS00028"/>
    </source>
</evidence>
<dbReference type="OrthoDB" id="19329at2759"/>
<dbReference type="PROSITE" id="PS00028">
    <property type="entry name" value="ZINC_FINGER_C2H2_1"/>
    <property type="match status" value="1"/>
</dbReference>
<dbReference type="SUPFAM" id="SSF57667">
    <property type="entry name" value="beta-beta-alpha zinc fingers"/>
    <property type="match status" value="2"/>
</dbReference>
<feature type="domain" description="C2H2-type" evidence="5">
    <location>
        <begin position="40"/>
        <end position="62"/>
    </location>
</feature>
<evidence type="ECO:0000256" key="2">
    <source>
        <dbReference type="ARBA" id="ARBA00022771"/>
    </source>
</evidence>
<keyword evidence="7" id="KW-1185">Reference proteome</keyword>
<evidence type="ECO:0000256" key="4">
    <source>
        <dbReference type="SAM" id="MobiDB-lite"/>
    </source>
</evidence>
<accession>A0A3P7QM67</accession>
<dbReference type="InterPro" id="IPR040025">
    <property type="entry name" value="Znf622/Rei1/Reh1"/>
</dbReference>
<dbReference type="PANTHER" id="PTHR13182:SF8">
    <property type="entry name" value="CYTOPLASMIC 60S SUBUNIT BIOGENESIS FACTOR ZNF622"/>
    <property type="match status" value="1"/>
</dbReference>
<dbReference type="Pfam" id="PF12756">
    <property type="entry name" value="zf-C2H2_2"/>
    <property type="match status" value="1"/>
</dbReference>